<dbReference type="InterPro" id="IPR035940">
    <property type="entry name" value="CAP_sf"/>
</dbReference>
<evidence type="ECO:0008006" key="3">
    <source>
        <dbReference type="Google" id="ProtNLM"/>
    </source>
</evidence>
<keyword evidence="2" id="KW-1185">Reference proteome</keyword>
<evidence type="ECO:0000313" key="2">
    <source>
        <dbReference type="Proteomes" id="UP000828390"/>
    </source>
</evidence>
<organism evidence="1 2">
    <name type="scientific">Dreissena polymorpha</name>
    <name type="common">Zebra mussel</name>
    <name type="synonym">Mytilus polymorpha</name>
    <dbReference type="NCBI Taxonomy" id="45954"/>
    <lineage>
        <taxon>Eukaryota</taxon>
        <taxon>Metazoa</taxon>
        <taxon>Spiralia</taxon>
        <taxon>Lophotrochozoa</taxon>
        <taxon>Mollusca</taxon>
        <taxon>Bivalvia</taxon>
        <taxon>Autobranchia</taxon>
        <taxon>Heteroconchia</taxon>
        <taxon>Euheterodonta</taxon>
        <taxon>Imparidentia</taxon>
        <taxon>Neoheterodontei</taxon>
        <taxon>Myida</taxon>
        <taxon>Dreissenoidea</taxon>
        <taxon>Dreissenidae</taxon>
        <taxon>Dreissena</taxon>
    </lineage>
</organism>
<dbReference type="EMBL" id="JAIWYP010000010">
    <property type="protein sequence ID" value="KAH3754922.1"/>
    <property type="molecule type" value="Genomic_DNA"/>
</dbReference>
<dbReference type="Gene3D" id="3.40.33.10">
    <property type="entry name" value="CAP"/>
    <property type="match status" value="1"/>
</dbReference>
<dbReference type="Proteomes" id="UP000828390">
    <property type="component" value="Unassembled WGS sequence"/>
</dbReference>
<comment type="caution">
    <text evidence="1">The sequence shown here is derived from an EMBL/GenBank/DDBJ whole genome shotgun (WGS) entry which is preliminary data.</text>
</comment>
<protein>
    <recommendedName>
        <fullName evidence="3">SCP domain-containing protein</fullName>
    </recommendedName>
</protein>
<dbReference type="SUPFAM" id="SSF55797">
    <property type="entry name" value="PR-1-like"/>
    <property type="match status" value="1"/>
</dbReference>
<accession>A0A9D4DS87</accession>
<feature type="non-terminal residue" evidence="1">
    <location>
        <position position="120"/>
    </location>
</feature>
<proteinExistence type="predicted"/>
<reference evidence="1" key="1">
    <citation type="journal article" date="2019" name="bioRxiv">
        <title>The Genome of the Zebra Mussel, Dreissena polymorpha: A Resource for Invasive Species Research.</title>
        <authorList>
            <person name="McCartney M.A."/>
            <person name="Auch B."/>
            <person name="Kono T."/>
            <person name="Mallez S."/>
            <person name="Zhang Y."/>
            <person name="Obille A."/>
            <person name="Becker A."/>
            <person name="Abrahante J.E."/>
            <person name="Garbe J."/>
            <person name="Badalamenti J.P."/>
            <person name="Herman A."/>
            <person name="Mangelson H."/>
            <person name="Liachko I."/>
            <person name="Sullivan S."/>
            <person name="Sone E.D."/>
            <person name="Koren S."/>
            <person name="Silverstein K.A.T."/>
            <person name="Beckman K.B."/>
            <person name="Gohl D.M."/>
        </authorList>
    </citation>
    <scope>NUCLEOTIDE SEQUENCE</scope>
    <source>
        <strain evidence="1">Duluth1</strain>
        <tissue evidence="1">Whole animal</tissue>
    </source>
</reference>
<dbReference type="AlphaFoldDB" id="A0A9D4DS87"/>
<gene>
    <name evidence="1" type="ORF">DPMN_189602</name>
</gene>
<evidence type="ECO:0000313" key="1">
    <source>
        <dbReference type="EMBL" id="KAH3754922.1"/>
    </source>
</evidence>
<sequence length="120" mass="13392">MAITDKELTRISDEHNRIRSNVVTKAANMLDMHDNAGLEMAAMRSARRCTADSTWYQRSTPGAFIPGQNYLFSQTQMNWTDVLAVLEAENTSFSYGGPGNDATRVGNYTQVGCPLRMLMH</sequence>
<reference evidence="1" key="2">
    <citation type="submission" date="2020-11" db="EMBL/GenBank/DDBJ databases">
        <authorList>
            <person name="McCartney M.A."/>
            <person name="Auch B."/>
            <person name="Kono T."/>
            <person name="Mallez S."/>
            <person name="Becker A."/>
            <person name="Gohl D.M."/>
            <person name="Silverstein K.A.T."/>
            <person name="Koren S."/>
            <person name="Bechman K.B."/>
            <person name="Herman A."/>
            <person name="Abrahante J.E."/>
            <person name="Garbe J."/>
        </authorList>
    </citation>
    <scope>NUCLEOTIDE SEQUENCE</scope>
    <source>
        <strain evidence="1">Duluth1</strain>
        <tissue evidence="1">Whole animal</tissue>
    </source>
</reference>
<name>A0A9D4DS87_DREPO</name>